<dbReference type="SUPFAM" id="SSF48431">
    <property type="entry name" value="Lipovitellin-phosvitin complex, superhelical domain"/>
    <property type="match status" value="1"/>
</dbReference>
<reference evidence="9" key="2">
    <citation type="submission" date="2018-11" db="EMBL/GenBank/DDBJ databases">
        <title>Trombidioid mite genomics.</title>
        <authorList>
            <person name="Dong X."/>
        </authorList>
    </citation>
    <scope>NUCLEOTIDE SEQUENCE</scope>
    <source>
        <strain evidence="9">UoL-WK</strain>
    </source>
</reference>
<keyword evidence="4" id="KW-0325">Glycoprotein</keyword>
<evidence type="ECO:0000256" key="4">
    <source>
        <dbReference type="ARBA" id="ARBA00023180"/>
    </source>
</evidence>
<dbReference type="STRING" id="1965070.A0A3S3RZZ9"/>
<dbReference type="InterPro" id="IPR015817">
    <property type="entry name" value="Vitellinogen_open_b-sht_sub1"/>
</dbReference>
<keyword evidence="6" id="KW-0175">Coiled coil</keyword>
<dbReference type="Gene3D" id="1.25.10.20">
    <property type="entry name" value="Vitellinogen, superhelical"/>
    <property type="match status" value="1"/>
</dbReference>
<reference evidence="9 12" key="1">
    <citation type="journal article" date="2018" name="Gigascience">
        <title>Genomes of trombidid mites reveal novel predicted allergens and laterally-transferred genes associated with secondary metabolism.</title>
        <authorList>
            <person name="Dong X."/>
            <person name="Chaisiri K."/>
            <person name="Xia D."/>
            <person name="Armstrong S.D."/>
            <person name="Fang Y."/>
            <person name="Donnelly M.J."/>
            <person name="Kadowaki T."/>
            <person name="McGarry J.W."/>
            <person name="Darby A.C."/>
            <person name="Makepeace B.L."/>
        </authorList>
    </citation>
    <scope>NUCLEOTIDE SEQUENCE [LARGE SCALE GENOMIC DNA]</scope>
    <source>
        <strain evidence="9">UoL-WK</strain>
    </source>
</reference>
<dbReference type="Gene3D" id="2.30.230.10">
    <property type="entry name" value="Lipovitellin, beta-sheet shell regions, chain A"/>
    <property type="match status" value="1"/>
</dbReference>
<dbReference type="InterPro" id="IPR015819">
    <property type="entry name" value="Lipid_transp_b-sht_shell"/>
</dbReference>
<dbReference type="Pfam" id="PF01347">
    <property type="entry name" value="Vitellogenin_N"/>
    <property type="match status" value="1"/>
</dbReference>
<dbReference type="InterPro" id="IPR050733">
    <property type="entry name" value="Vitellogenin/Apolipophorin"/>
</dbReference>
<dbReference type="InterPro" id="IPR015816">
    <property type="entry name" value="Vitellinogen_b-sht_N"/>
</dbReference>
<comment type="caution">
    <text evidence="5">Lacks conserved residue(s) required for the propagation of feature annotation.</text>
</comment>
<evidence type="ECO:0000256" key="2">
    <source>
        <dbReference type="ARBA" id="ARBA00022761"/>
    </source>
</evidence>
<dbReference type="PANTHER" id="PTHR23345">
    <property type="entry name" value="VITELLOGENIN-RELATED"/>
    <property type="match status" value="1"/>
</dbReference>
<dbReference type="InterPro" id="IPR001747">
    <property type="entry name" value="Vitellogenin_N"/>
</dbReference>
<evidence type="ECO:0000313" key="12">
    <source>
        <dbReference type="Proteomes" id="UP000285301"/>
    </source>
</evidence>
<keyword evidence="1 7" id="KW-0732">Signal</keyword>
<accession>A0A3S3RZZ9</accession>
<evidence type="ECO:0000313" key="11">
    <source>
        <dbReference type="EMBL" id="RWS08712.1"/>
    </source>
</evidence>
<dbReference type="PROSITE" id="PS51211">
    <property type="entry name" value="VITELLOGENIN"/>
    <property type="match status" value="1"/>
</dbReference>
<evidence type="ECO:0000256" key="6">
    <source>
        <dbReference type="SAM" id="Coils"/>
    </source>
</evidence>
<dbReference type="GO" id="GO:0005319">
    <property type="term" value="F:lipid transporter activity"/>
    <property type="evidence" value="ECO:0007669"/>
    <property type="project" value="InterPro"/>
</dbReference>
<keyword evidence="12" id="KW-1185">Reference proteome</keyword>
<evidence type="ECO:0000256" key="3">
    <source>
        <dbReference type="ARBA" id="ARBA00023157"/>
    </source>
</evidence>
<comment type="caution">
    <text evidence="9">The sequence shown here is derived from an EMBL/GenBank/DDBJ whole genome shotgun (WGS) entry which is preliminary data.</text>
</comment>
<dbReference type="EMBL" id="NCKU01003599">
    <property type="protein sequence ID" value="RWS07218.1"/>
    <property type="molecule type" value="Genomic_DNA"/>
</dbReference>
<dbReference type="OrthoDB" id="6484170at2759"/>
<dbReference type="Proteomes" id="UP000285301">
    <property type="component" value="Unassembled WGS sequence"/>
</dbReference>
<evidence type="ECO:0000256" key="5">
    <source>
        <dbReference type="PROSITE-ProRule" id="PRU00557"/>
    </source>
</evidence>
<feature type="disulfide bond" evidence="5">
    <location>
        <begin position="148"/>
        <end position="174"/>
    </location>
</feature>
<dbReference type="SMART" id="SM00638">
    <property type="entry name" value="LPD_N"/>
    <property type="match status" value="1"/>
</dbReference>
<evidence type="ECO:0000313" key="9">
    <source>
        <dbReference type="EMBL" id="RWS07218.1"/>
    </source>
</evidence>
<dbReference type="InterPro" id="IPR015255">
    <property type="entry name" value="Vitellinogen_open_b-sht"/>
</dbReference>
<protein>
    <recommendedName>
        <fullName evidence="8">Vitellogenin domain-containing protein</fullName>
    </recommendedName>
</protein>
<gene>
    <name evidence="10" type="ORF">B4U79_16140</name>
    <name evidence="9" type="ORF">B4U79_16147</name>
    <name evidence="11" type="ORF">B4U79_17751</name>
</gene>
<keyword evidence="3 5" id="KW-1015">Disulfide bond</keyword>
<keyword evidence="2" id="KW-0758">Storage protein</keyword>
<dbReference type="PANTHER" id="PTHR23345:SF15">
    <property type="entry name" value="VITELLOGENIN 1-RELATED"/>
    <property type="match status" value="1"/>
</dbReference>
<evidence type="ECO:0000256" key="1">
    <source>
        <dbReference type="ARBA" id="ARBA00022729"/>
    </source>
</evidence>
<dbReference type="EMBL" id="NCKU01003540">
    <property type="protein sequence ID" value="RWS07337.1"/>
    <property type="molecule type" value="Genomic_DNA"/>
</dbReference>
<dbReference type="Pfam" id="PF09172">
    <property type="entry name" value="Vit_open_b-sht"/>
    <property type="match status" value="1"/>
</dbReference>
<dbReference type="Gene3D" id="2.20.50.20">
    <property type="entry name" value="Lipovitellin. Chain A, domain 3"/>
    <property type="match status" value="1"/>
</dbReference>
<evidence type="ECO:0000259" key="8">
    <source>
        <dbReference type="PROSITE" id="PS51211"/>
    </source>
</evidence>
<dbReference type="EMBL" id="NCKU01002821">
    <property type="protein sequence ID" value="RWS08712.1"/>
    <property type="molecule type" value="Genomic_DNA"/>
</dbReference>
<name>A0A3S3RZZ9_9ACAR</name>
<feature type="signal peptide" evidence="7">
    <location>
        <begin position="1"/>
        <end position="20"/>
    </location>
</feature>
<feature type="chain" id="PRO_5033809638" description="Vitellogenin domain-containing protein" evidence="7">
    <location>
        <begin position="21"/>
        <end position="2698"/>
    </location>
</feature>
<sequence>MGLKQLLLLLFFAWLVTAAAQTFHYLRGEAYRYKFENRIKIEVNQGSTELIVSGLAKIEPLIDCEFGLKLSDVNIEGVSNPQDYIKKLESNLLLFSFDDGLIENVCPIQSEEEWVLNIKKAILSSLQISPKFIPQYKIITERDIIGDCETTYSKISESLTEGTKILKVKNFANCVNRVIPKISLIPNEIVESLKSVHASDALSNNDYVCKQTIAKEGIIQNVQCSERNRLSSVFDSKSELSLSFIGLESGSLKPSNDKIKIDNLLYKKESLREVSSQEVQLALNDLCSSVSPILTAESSKKFRKLVSLLKNLEYKNLKNIIEARGTAGCHPEKFKDLFYFAMLMSGGKGAIQYFTENLSQIQNEDPRKMVTLFSLPFITYPTEDTVNAILPFLRQTKSSTLTLFASSMIGNYLKTSVKNPDESIPLKEAIKIILNNIPDNCVENKQVQYYDIVRYLKSLGNIGFLTSDAIRKLDACIKHSSNSVGRMESLRVALIDTLSRTRSCHNPSMGKDVRHKFNSFLFNEKETDEVRISALKAMVDCSALYGEDVVIEKMIELGNGEHKFSNYVKSYISNLQKSKSPEKSDLRVELKRRMIAVKSTFETNIATTSKNLMYSYYLKQIKLGAELDIDYIFDNNKQYPTAINFKVNVPTHKSTVKLIEIVLRREGTEKLDFKQMVKLNELPRVSLNILNSFYETPKVSKTSYKRIHQSLKNLLRPFKYHSLSVHFNGNCLLYFTNSDLTENRFKRETRETTVISIPGLYFLGSQIYTLGSAFNLLDNYIEEPTVSGLPVHIATRSSSLFTIMQAKNLAEDFNKGSEFFVTLLPLFAFDINLIAESYIGNHRQGFKWRLESVSNFALNVKRKIDNKIFEVEMKMPKPELEVLRIKSGIFAINGNERRPVTTSTPVKRDICFAKVLKESLDVELCAYSAVTARDMHMDFGLLVKQLDPQMSGWKAMYSFEKERFYFMVKNLGSKNERKLEIEVLRNDRSTAKPLYEVLLNTPSFKYNIIFDKKESLLKFEAIRFDQRKLTQIRLFLLEYKVENLLSRIRRTPKQIKETVQIQIGNQKINQWIQISAVMQQNSFISLDTSIDYKTLQMTKAQNIEIKGKFYDRGTERMLKIETMGEVTSSQWPQLNFYINQKTTYKRREHFENELILKWSNNLNDPRKQIHLLQIFKEYKSISEKKHFDNDLLVKIGPKDINHNVSCRMTIGNALLNHLYECDIQNLDDTKFYYKAHFNAKLTSQKPLRGGVVLSIKNSNTEHSASSSINEEGDTYTNEMLLKKQDIGKSPVGFAVNTKLIRLSDKGFHSVETKVNKIENGDLYAQFKLIVDNGPNIMHKFRSALSYKEMELFDLNHFFSSKDENMKTSLNIIEHGRHTLEMIKQENDGKMFTLKGHCPTKKFGYDYSLSIDKNNRIILDSSTTYKSSLYKLFASKGPSEKFDFAFNSNHTEITFIKTKENDASVMKLRMKFYNLMHMSSFSVSRDILSFSTNTKKQGKDLFDSQIKLKNYKPRKLAASVPSYFGFDYRVEENEGQGITNHSLSISFPITNSMFHSSFENKDYSQWHDVNFISTLQMYGEPIYTLRISQEQFAGLRTAVNILFKAKENELSLNAERAFVEYRRIFKSSFLLRQAQRSLSFQTDIKDYRIKILKFAYKQDDKVIYGIDHDHVKGPQMMTDVITPSFVSNLRIGDRQVGENQEELRFMFKKKQSDFQVDAVIGSNRLNHEDFFKSEAKSNGKVVFLLNSNTKYMNRTKKWDITFDNKFVIGSIVLEKEKFSSVFEDGKISLDLMAKPKGKRRLVEMSFLMHKDSETNLKEMLTIGVNLKLNANLNLKDEYKAKATFPLRLENLSVNFESTDPQGCSTKLTFKNENLDKKQDLDLNHVCDQRYKLNYFNKKTGDDSYQHILDFKRDHTSLFSMEMKTRYETYENMKGLTSFKTHFKSVDKSWNGVFMDMKNNFTRKNLKTILSFKPPYLDKVISFDISTLSKSHFLSFLISLKGDIETTNKPEKRTFTILFDLDRMCEFNVKYWYENNGKKSLIYVHRVYVTRDINIGIEYLPTNSKFYLAWHQSQTEEKNQILLRHSSIDFLNINRTATLKNRGQYRDEHFEGIYLGLPISGMRKIDGDLCEFKITVKPLLPSYSFPEKLRLTDCFQPSEENCFTLHSIKDRNRNGFILYELKTNINRGSKYPLRLVHKRNDDEKALYLEIGEEAYGYQFLFKPEIDYKIFMMQNVFRFRKVSSDVQTLIEIWTDAKRRPSQKLQLKRVIADTPNEKNNMFLLSHPHLLKPIILKHVFEKESKNHKFTLDFSRYPDSNLNLQVSFKDLGTKYNTETNLTTRLFRDDSKIDIHFDQCIKAIPDSPQVNHSNSFSLSRTLKWKSSDGSYKSLSRDATFKVLKTLVGYTVHVSEVYKRLSDYFSIESVIRKDHGSFIPLIEKLDIAFEEKAPKYRVTSDLVQDFSTKCVKLNFMKLNSQSDTNNHANLCFNRKSSINKPTIVLSIGNNKTINDYVNFNIVRKENEDDIFVITLKWKPEVFQIFSIDAIQFFDKLYAKQMKTNGELLKEIKHQWNIFYPSLHEEVISPLWWYYKEELRKFLEETEEKVQDLRKKVNDIRLVEKRSIKAKRDRQRSSVTQATLEDRVYNKTQYDMSKEAERMIKDISSKTHIPAWAVMLARSFSFRLLSYNPNEGEIIFEMRLISI</sequence>
<dbReference type="SUPFAM" id="SSF56968">
    <property type="entry name" value="Lipovitellin-phosvitin complex, beta-sheet shell regions"/>
    <property type="match status" value="2"/>
</dbReference>
<proteinExistence type="predicted"/>
<dbReference type="GO" id="GO:0045735">
    <property type="term" value="F:nutrient reservoir activity"/>
    <property type="evidence" value="ECO:0007669"/>
    <property type="project" value="UniProtKB-KW"/>
</dbReference>
<evidence type="ECO:0000256" key="7">
    <source>
        <dbReference type="SAM" id="SignalP"/>
    </source>
</evidence>
<dbReference type="SMART" id="SM01169">
    <property type="entry name" value="DUF1943"/>
    <property type="match status" value="1"/>
</dbReference>
<dbReference type="InterPro" id="IPR011030">
    <property type="entry name" value="Lipovitellin_superhlx_dom"/>
</dbReference>
<feature type="coiled-coil region" evidence="6">
    <location>
        <begin position="2587"/>
        <end position="2614"/>
    </location>
</feature>
<organism evidence="9 12">
    <name type="scientific">Dinothrombium tinctorium</name>
    <dbReference type="NCBI Taxonomy" id="1965070"/>
    <lineage>
        <taxon>Eukaryota</taxon>
        <taxon>Metazoa</taxon>
        <taxon>Ecdysozoa</taxon>
        <taxon>Arthropoda</taxon>
        <taxon>Chelicerata</taxon>
        <taxon>Arachnida</taxon>
        <taxon>Acari</taxon>
        <taxon>Acariformes</taxon>
        <taxon>Trombidiformes</taxon>
        <taxon>Prostigmata</taxon>
        <taxon>Anystina</taxon>
        <taxon>Parasitengona</taxon>
        <taxon>Trombidioidea</taxon>
        <taxon>Trombidiidae</taxon>
        <taxon>Dinothrombium</taxon>
    </lineage>
</organism>
<evidence type="ECO:0000313" key="10">
    <source>
        <dbReference type="EMBL" id="RWS07337.1"/>
    </source>
</evidence>
<feature type="domain" description="Vitellogenin" evidence="8">
    <location>
        <begin position="25"/>
        <end position="643"/>
    </location>
</feature>